<evidence type="ECO:0000259" key="1">
    <source>
        <dbReference type="Pfam" id="PF00690"/>
    </source>
</evidence>
<proteinExistence type="predicted"/>
<accession>A0A8H3A709</accession>
<evidence type="ECO:0000313" key="3">
    <source>
        <dbReference type="Proteomes" id="UP000663853"/>
    </source>
</evidence>
<comment type="caution">
    <text evidence="2">The sequence shown here is derived from an EMBL/GenBank/DDBJ whole genome shotgun (WGS) entry which is preliminary data.</text>
</comment>
<dbReference type="EMBL" id="CAJMXA010000043">
    <property type="protein sequence ID" value="CAE6412870.1"/>
    <property type="molecule type" value="Genomic_DNA"/>
</dbReference>
<name>A0A8H3A709_9AGAM</name>
<sequence>DQETRDNFGEEDGIELALKGRDDTLSAKYAGTSPEDTLRNFCSDPTNGLTSPAIPALRDTFGYNEFSVSALEPAYHTSVHLGLGAQS</sequence>
<dbReference type="InterPro" id="IPR004014">
    <property type="entry name" value="ATPase_P-typ_cation-transptr_N"/>
</dbReference>
<feature type="domain" description="Cation-transporting P-type ATPase N-terminal" evidence="1">
    <location>
        <begin position="33"/>
        <end position="76"/>
    </location>
</feature>
<organism evidence="2 3">
    <name type="scientific">Rhizoctonia solani</name>
    <dbReference type="NCBI Taxonomy" id="456999"/>
    <lineage>
        <taxon>Eukaryota</taxon>
        <taxon>Fungi</taxon>
        <taxon>Dikarya</taxon>
        <taxon>Basidiomycota</taxon>
        <taxon>Agaricomycotina</taxon>
        <taxon>Agaricomycetes</taxon>
        <taxon>Cantharellales</taxon>
        <taxon>Ceratobasidiaceae</taxon>
        <taxon>Rhizoctonia</taxon>
    </lineage>
</organism>
<reference evidence="2" key="1">
    <citation type="submission" date="2021-01" db="EMBL/GenBank/DDBJ databases">
        <authorList>
            <person name="Kaushik A."/>
        </authorList>
    </citation>
    <scope>NUCLEOTIDE SEQUENCE</scope>
    <source>
        <strain evidence="2">AG6-10EEA</strain>
    </source>
</reference>
<gene>
    <name evidence="2" type="ORF">RDB_LOCUS2740</name>
</gene>
<dbReference type="Proteomes" id="UP000663853">
    <property type="component" value="Unassembled WGS sequence"/>
</dbReference>
<dbReference type="Pfam" id="PF00690">
    <property type="entry name" value="Cation_ATPase_N"/>
    <property type="match status" value="1"/>
</dbReference>
<evidence type="ECO:0000313" key="2">
    <source>
        <dbReference type="EMBL" id="CAE6412870.1"/>
    </source>
</evidence>
<protein>
    <recommendedName>
        <fullName evidence="1">Cation-transporting P-type ATPase N-terminal domain-containing protein</fullName>
    </recommendedName>
</protein>
<dbReference type="AlphaFoldDB" id="A0A8H3A709"/>
<feature type="non-terminal residue" evidence="2">
    <location>
        <position position="1"/>
    </location>
</feature>